<dbReference type="PANTHER" id="PTHR43433">
    <property type="entry name" value="HYDROLASE, ALPHA/BETA FOLD FAMILY PROTEIN"/>
    <property type="match status" value="1"/>
</dbReference>
<evidence type="ECO:0000259" key="1">
    <source>
        <dbReference type="Pfam" id="PF00561"/>
    </source>
</evidence>
<dbReference type="OrthoDB" id="8957634at2"/>
<dbReference type="InterPro" id="IPR029058">
    <property type="entry name" value="AB_hydrolase_fold"/>
</dbReference>
<organism evidence="2 3">
    <name type="scientific">Stackebrandtia nassauensis (strain DSM 44728 / CIP 108903 / NRRL B-16338 / NBRC 102104 / LLR-40K-21)</name>
    <dbReference type="NCBI Taxonomy" id="446470"/>
    <lineage>
        <taxon>Bacteria</taxon>
        <taxon>Bacillati</taxon>
        <taxon>Actinomycetota</taxon>
        <taxon>Actinomycetes</taxon>
        <taxon>Glycomycetales</taxon>
        <taxon>Glycomycetaceae</taxon>
        <taxon>Stackebrandtia</taxon>
    </lineage>
</organism>
<name>D3Q721_STANL</name>
<evidence type="ECO:0000313" key="2">
    <source>
        <dbReference type="EMBL" id="ADD40420.1"/>
    </source>
</evidence>
<dbReference type="InterPro" id="IPR050471">
    <property type="entry name" value="AB_hydrolase"/>
</dbReference>
<protein>
    <submittedName>
        <fullName evidence="2">Alpha/beta hydrolase fold protein</fullName>
    </submittedName>
</protein>
<dbReference type="InterPro" id="IPR000073">
    <property type="entry name" value="AB_hydrolase_1"/>
</dbReference>
<dbReference type="RefSeq" id="WP_013015991.1">
    <property type="nucleotide sequence ID" value="NC_013947.1"/>
</dbReference>
<dbReference type="Proteomes" id="UP000000844">
    <property type="component" value="Chromosome"/>
</dbReference>
<dbReference type="Gene3D" id="3.40.50.1820">
    <property type="entry name" value="alpha/beta hydrolase"/>
    <property type="match status" value="1"/>
</dbReference>
<evidence type="ECO:0000313" key="3">
    <source>
        <dbReference type="Proteomes" id="UP000000844"/>
    </source>
</evidence>
<dbReference type="AlphaFoldDB" id="D3Q721"/>
<dbReference type="GO" id="GO:0004806">
    <property type="term" value="F:triacylglycerol lipase activity"/>
    <property type="evidence" value="ECO:0007669"/>
    <property type="project" value="TreeGrafter"/>
</dbReference>
<dbReference type="Pfam" id="PF00561">
    <property type="entry name" value="Abhydrolase_1"/>
    <property type="match status" value="1"/>
</dbReference>
<accession>D3Q721</accession>
<reference evidence="2 3" key="1">
    <citation type="journal article" date="2009" name="Stand. Genomic Sci.">
        <title>Complete genome sequence of Stackebrandtia nassauensis type strain (LLR-40K-21).</title>
        <authorList>
            <person name="Munk C."/>
            <person name="Lapidus A."/>
            <person name="Copeland A."/>
            <person name="Jando M."/>
            <person name="Mayilraj S."/>
            <person name="Glavina Del Rio T."/>
            <person name="Nolan M."/>
            <person name="Chen F."/>
            <person name="Lucas S."/>
            <person name="Tice H."/>
            <person name="Cheng J.F."/>
            <person name="Han C."/>
            <person name="Detter J.C."/>
            <person name="Bruce D."/>
            <person name="Goodwin L."/>
            <person name="Chain P."/>
            <person name="Pitluck S."/>
            <person name="Goker M."/>
            <person name="Ovchinikova G."/>
            <person name="Pati A."/>
            <person name="Ivanova N."/>
            <person name="Mavromatis K."/>
            <person name="Chen A."/>
            <person name="Palaniappan K."/>
            <person name="Land M."/>
            <person name="Hauser L."/>
            <person name="Chang Y.J."/>
            <person name="Jeffries C.D."/>
            <person name="Bristow J."/>
            <person name="Eisen J.A."/>
            <person name="Markowitz V."/>
            <person name="Hugenholtz P."/>
            <person name="Kyrpides N.C."/>
            <person name="Klenk H.P."/>
        </authorList>
    </citation>
    <scope>NUCLEOTIDE SEQUENCE [LARGE SCALE GENOMIC DNA]</scope>
    <source>
        <strain evidence="3">DSM 44728 / CIP 108903 / NRRL B-16338 / NBRC 102104 / LLR-40K-21</strain>
    </source>
</reference>
<sequence>MNSTRKLVHVNDVDLCVETFGHPDDPPVLLIMGTAAPMDSWPTGFCERLAARDRYVIRYDSRDTGQATSFEPGKPSYRAADLTNDALGLLDALDIPAAELVGVSMGSGIGQELAVSHPHRVTTLTLLGSSPLGSHSYQLPGPSAELGRWLADPGPPPDWSDRAAVVERLLADLRLYHGSVTMDEDAWRELAERIVDRTTDMAACTLNHWVVLNDPSSGDGEPDSSQITVPTLVLHGTEDPLFPYPHAEALAALIPNARLVPMDGVGHQELPEAVWGIAVEAIVDLAATRNA</sequence>
<gene>
    <name evidence="2" type="ordered locus">Snas_0707</name>
</gene>
<feature type="domain" description="AB hydrolase-1" evidence="1">
    <location>
        <begin position="26"/>
        <end position="267"/>
    </location>
</feature>
<dbReference type="PANTHER" id="PTHR43433:SF5">
    <property type="entry name" value="AB HYDROLASE-1 DOMAIN-CONTAINING PROTEIN"/>
    <property type="match status" value="1"/>
</dbReference>
<dbReference type="SUPFAM" id="SSF53474">
    <property type="entry name" value="alpha/beta-Hydrolases"/>
    <property type="match status" value="1"/>
</dbReference>
<dbReference type="ESTHER" id="stanl-d3q721">
    <property type="family name" value="Aclacinomycin-methylesterase_RdmC"/>
</dbReference>
<proteinExistence type="predicted"/>
<keyword evidence="2" id="KW-0378">Hydrolase</keyword>
<dbReference type="HOGENOM" id="CLU_020336_0_0_11"/>
<dbReference type="STRING" id="446470.Snas_0707"/>
<keyword evidence="3" id="KW-1185">Reference proteome</keyword>
<dbReference type="EMBL" id="CP001778">
    <property type="protein sequence ID" value="ADD40420.1"/>
    <property type="molecule type" value="Genomic_DNA"/>
</dbReference>
<dbReference type="eggNOG" id="COG2267">
    <property type="taxonomic scope" value="Bacteria"/>
</dbReference>
<dbReference type="KEGG" id="sna:Snas_0707"/>
<dbReference type="GO" id="GO:0046503">
    <property type="term" value="P:glycerolipid catabolic process"/>
    <property type="evidence" value="ECO:0007669"/>
    <property type="project" value="TreeGrafter"/>
</dbReference>